<sequence length="489" mass="54584">MSERKKLMLFSHVCNTRSITGAEKLLLFLARKLSLHFDCVIVAPHEGILTKLAEDYGIRVLFYETPMLYTMCDPNEFLNRDAQQLKNHPATAGLVDLLVREAPAYVFVNTCVNIVPAMAAKSRGIPVIWHITEIIRDNAHTEGAVAIVDRYSDWIIGISETAVAPFQGKPAESKVSLLYPSWGDEFHPDQWPAKRLAKRKAWGISADAKVIGYISSFLIAEKGADHFVEAAGLLAKKYPELYFVVIGGEVDRTYYASLKKNAADSGRSSRFLFIDYEKDIEGAYSAMDLVVIPSLLSEGFGMTAMEAMIFGKPVVAYASGGLREILQFTGNERYLVPTGDKEGLTAKISELLELPDALQQVGLENQRRVESIFGSEAYESRLLSILGHILSLSGQTVPMEEALYAFDASPEAPAPLPEPVGPTPARPAGIPLKRRGRRLKRKGLPRRRRRTRFSASRKARRKPGRSRRTVRRGRSRRRRSRRRAAAGRR</sequence>
<dbReference type="EMBL" id="VSDO01000005">
    <property type="protein sequence ID" value="TYA10890.1"/>
    <property type="molecule type" value="Genomic_DNA"/>
</dbReference>
<feature type="compositionally biased region" description="Basic residues" evidence="4">
    <location>
        <begin position="432"/>
        <end position="489"/>
    </location>
</feature>
<dbReference type="OrthoDB" id="2547319at2"/>
<dbReference type="Pfam" id="PF00534">
    <property type="entry name" value="Glycos_transf_1"/>
    <property type="match status" value="1"/>
</dbReference>
<evidence type="ECO:0000256" key="4">
    <source>
        <dbReference type="SAM" id="MobiDB-lite"/>
    </source>
</evidence>
<evidence type="ECO:0000256" key="2">
    <source>
        <dbReference type="ARBA" id="ARBA00022676"/>
    </source>
</evidence>
<feature type="domain" description="Glycosyl transferase family 1" evidence="5">
    <location>
        <begin position="197"/>
        <end position="361"/>
    </location>
</feature>
<dbReference type="RefSeq" id="WP_148456988.1">
    <property type="nucleotide sequence ID" value="NZ_VSDO01000005.1"/>
</dbReference>
<keyword evidence="2" id="KW-0328">Glycosyltransferase</keyword>
<evidence type="ECO:0000259" key="5">
    <source>
        <dbReference type="Pfam" id="PF00534"/>
    </source>
</evidence>
<name>A0A5D0CMU5_9BACL</name>
<dbReference type="InterPro" id="IPR001296">
    <property type="entry name" value="Glyco_trans_1"/>
</dbReference>
<keyword evidence="3 6" id="KW-0808">Transferase</keyword>
<dbReference type="CDD" id="cd03801">
    <property type="entry name" value="GT4_PimA-like"/>
    <property type="match status" value="1"/>
</dbReference>
<evidence type="ECO:0000256" key="1">
    <source>
        <dbReference type="ARBA" id="ARBA00009481"/>
    </source>
</evidence>
<protein>
    <submittedName>
        <fullName evidence="6">Glycosyltransferase family 4 protein</fullName>
    </submittedName>
</protein>
<evidence type="ECO:0000313" key="7">
    <source>
        <dbReference type="Proteomes" id="UP000325218"/>
    </source>
</evidence>
<keyword evidence="7" id="KW-1185">Reference proteome</keyword>
<dbReference type="SUPFAM" id="SSF53756">
    <property type="entry name" value="UDP-Glycosyltransferase/glycogen phosphorylase"/>
    <property type="match status" value="1"/>
</dbReference>
<organism evidence="6 7">
    <name type="scientific">Paenibacillus faecis</name>
    <dbReference type="NCBI Taxonomy" id="862114"/>
    <lineage>
        <taxon>Bacteria</taxon>
        <taxon>Bacillati</taxon>
        <taxon>Bacillota</taxon>
        <taxon>Bacilli</taxon>
        <taxon>Bacillales</taxon>
        <taxon>Paenibacillaceae</taxon>
        <taxon>Paenibacillus</taxon>
    </lineage>
</organism>
<evidence type="ECO:0000313" key="6">
    <source>
        <dbReference type="EMBL" id="TYA10890.1"/>
    </source>
</evidence>
<comment type="caution">
    <text evidence="6">The sequence shown here is derived from an EMBL/GenBank/DDBJ whole genome shotgun (WGS) entry which is preliminary data.</text>
</comment>
<dbReference type="Proteomes" id="UP000325218">
    <property type="component" value="Unassembled WGS sequence"/>
</dbReference>
<dbReference type="Gene3D" id="3.40.50.2000">
    <property type="entry name" value="Glycogen Phosphorylase B"/>
    <property type="match status" value="2"/>
</dbReference>
<reference evidence="6 7" key="1">
    <citation type="submission" date="2019-08" db="EMBL/GenBank/DDBJ databases">
        <title>Genome sequencing of Paenibacillus faecis DSM 23593(T).</title>
        <authorList>
            <person name="Kook J.-K."/>
            <person name="Park S.-N."/>
            <person name="Lim Y.K."/>
        </authorList>
    </citation>
    <scope>NUCLEOTIDE SEQUENCE [LARGE SCALE GENOMIC DNA]</scope>
    <source>
        <strain evidence="6 7">DSM 23593</strain>
    </source>
</reference>
<dbReference type="GO" id="GO:0016757">
    <property type="term" value="F:glycosyltransferase activity"/>
    <property type="evidence" value="ECO:0007669"/>
    <property type="project" value="UniProtKB-KW"/>
</dbReference>
<gene>
    <name evidence="6" type="ORF">FRY98_24270</name>
</gene>
<accession>A0A5D0CMU5</accession>
<dbReference type="AlphaFoldDB" id="A0A5D0CMU5"/>
<dbReference type="PANTHER" id="PTHR12526:SF640">
    <property type="entry name" value="COLANIC ACID BIOSYNTHESIS GLYCOSYLTRANSFERASE WCAL-RELATED"/>
    <property type="match status" value="1"/>
</dbReference>
<comment type="similarity">
    <text evidence="1">Belongs to the glycosyltransferase group 1 family. Glycosyltransferase 4 subfamily.</text>
</comment>
<feature type="compositionally biased region" description="Pro residues" evidence="4">
    <location>
        <begin position="414"/>
        <end position="425"/>
    </location>
</feature>
<evidence type="ECO:0000256" key="3">
    <source>
        <dbReference type="ARBA" id="ARBA00022679"/>
    </source>
</evidence>
<proteinExistence type="inferred from homology"/>
<dbReference type="PANTHER" id="PTHR12526">
    <property type="entry name" value="GLYCOSYLTRANSFERASE"/>
    <property type="match status" value="1"/>
</dbReference>
<feature type="region of interest" description="Disordered" evidence="4">
    <location>
        <begin position="414"/>
        <end position="489"/>
    </location>
</feature>